<evidence type="ECO:0000256" key="7">
    <source>
        <dbReference type="SAM" id="Phobius"/>
    </source>
</evidence>
<feature type="transmembrane region" description="Helical" evidence="7">
    <location>
        <begin position="79"/>
        <end position="100"/>
    </location>
</feature>
<evidence type="ECO:0000256" key="6">
    <source>
        <dbReference type="ARBA" id="ARBA00023136"/>
    </source>
</evidence>
<dbReference type="CDD" id="cd06173">
    <property type="entry name" value="MFS_MefA_like"/>
    <property type="match status" value="1"/>
</dbReference>
<evidence type="ECO:0000256" key="1">
    <source>
        <dbReference type="ARBA" id="ARBA00004651"/>
    </source>
</evidence>
<dbReference type="InterPro" id="IPR011701">
    <property type="entry name" value="MFS"/>
</dbReference>
<reference evidence="8 9" key="1">
    <citation type="submission" date="2023-06" db="EMBL/GenBank/DDBJ databases">
        <title>Pelomonas sp. APW6 16S ribosomal RNA gene genome sequencing and assembly.</title>
        <authorList>
            <person name="Woo H."/>
        </authorList>
    </citation>
    <scope>NUCLEOTIDE SEQUENCE [LARGE SCALE GENOMIC DNA]</scope>
    <source>
        <strain evidence="8 9">APW6</strain>
    </source>
</reference>
<keyword evidence="9" id="KW-1185">Reference proteome</keyword>
<comment type="caution">
    <text evidence="8">The sequence shown here is derived from an EMBL/GenBank/DDBJ whole genome shotgun (WGS) entry which is preliminary data.</text>
</comment>
<keyword evidence="3" id="KW-1003">Cell membrane</keyword>
<keyword evidence="2" id="KW-0813">Transport</keyword>
<protein>
    <submittedName>
        <fullName evidence="8">MFS transporter</fullName>
    </submittedName>
</protein>
<feature type="transmembrane region" description="Helical" evidence="7">
    <location>
        <begin position="234"/>
        <end position="257"/>
    </location>
</feature>
<evidence type="ECO:0000256" key="4">
    <source>
        <dbReference type="ARBA" id="ARBA00022692"/>
    </source>
</evidence>
<evidence type="ECO:0000313" key="8">
    <source>
        <dbReference type="EMBL" id="MDL5034651.1"/>
    </source>
</evidence>
<feature type="transmembrane region" description="Helical" evidence="7">
    <location>
        <begin position="353"/>
        <end position="376"/>
    </location>
</feature>
<comment type="subcellular location">
    <subcellularLocation>
        <location evidence="1">Cell membrane</location>
        <topology evidence="1">Multi-pass membrane protein</topology>
    </subcellularLocation>
</comment>
<feature type="transmembrane region" description="Helical" evidence="7">
    <location>
        <begin position="405"/>
        <end position="427"/>
    </location>
</feature>
<name>A0ABT7LP46_9BURK</name>
<dbReference type="Proteomes" id="UP001238603">
    <property type="component" value="Unassembled WGS sequence"/>
</dbReference>
<keyword evidence="5 7" id="KW-1133">Transmembrane helix</keyword>
<feature type="transmembrane region" description="Helical" evidence="7">
    <location>
        <begin position="46"/>
        <end position="67"/>
    </location>
</feature>
<feature type="transmembrane region" description="Helical" evidence="7">
    <location>
        <begin position="138"/>
        <end position="157"/>
    </location>
</feature>
<feature type="transmembrane region" description="Helical" evidence="7">
    <location>
        <begin position="263"/>
        <end position="286"/>
    </location>
</feature>
<feature type="transmembrane region" description="Helical" evidence="7">
    <location>
        <begin position="324"/>
        <end position="341"/>
    </location>
</feature>
<feature type="transmembrane region" description="Helical" evidence="7">
    <location>
        <begin position="293"/>
        <end position="312"/>
    </location>
</feature>
<dbReference type="PANTHER" id="PTHR43266:SF2">
    <property type="entry name" value="MAJOR FACILITATOR SUPERFAMILY (MFS) PROFILE DOMAIN-CONTAINING PROTEIN"/>
    <property type="match status" value="1"/>
</dbReference>
<keyword evidence="6 7" id="KW-0472">Membrane</keyword>
<dbReference type="EMBL" id="JASVDS010000011">
    <property type="protein sequence ID" value="MDL5034651.1"/>
    <property type="molecule type" value="Genomic_DNA"/>
</dbReference>
<sequence length="434" mass="46115">MKAFSRLAALGRPFWMLWTGQTVSMVGTQMVQFAMSVWIYERTNSTLSFAGAIVASLLPAVLVSPIAVSVVDRVKRRNVMIAADSVAALMTLMLLILLWTDRLEVAHLYAFTAVASMVSAFQGPAFEASVANIVNKGLLTRAAGAFGVSATTLGVIAPSMAGMLMALIGLPGIVTIDLITFVIGTLFVWYAFSIAKSNSEALKPGTLKEALLDSRKNFVSALGFFKRDAIMLALLLYSMMQAGLIAVSVSLVVPLILERHDEQTLGIVLSFESLGALFGSMAMVWFDMPERRMRIVLACDAIVALCVLLVGMVEGVPALCATEFLAGLSAAIASSCVFALWMTRVPDSQQGGILVLTSTSTMLATASTVVFGGLLVEEVFKPAFKHGHWVAEMMGRAVGSGEGQAVAAMFVLCGLLGLMASIGGIALRPLRELR</sequence>
<feature type="transmembrane region" description="Helical" evidence="7">
    <location>
        <begin position="163"/>
        <end position="192"/>
    </location>
</feature>
<organism evidence="8 9">
    <name type="scientific">Roseateles subflavus</name>
    <dbReference type="NCBI Taxonomy" id="3053353"/>
    <lineage>
        <taxon>Bacteria</taxon>
        <taxon>Pseudomonadati</taxon>
        <taxon>Pseudomonadota</taxon>
        <taxon>Betaproteobacteria</taxon>
        <taxon>Burkholderiales</taxon>
        <taxon>Sphaerotilaceae</taxon>
        <taxon>Roseateles</taxon>
    </lineage>
</organism>
<proteinExistence type="predicted"/>
<dbReference type="Pfam" id="PF07690">
    <property type="entry name" value="MFS_1"/>
    <property type="match status" value="1"/>
</dbReference>
<evidence type="ECO:0000256" key="3">
    <source>
        <dbReference type="ARBA" id="ARBA00022475"/>
    </source>
</evidence>
<dbReference type="Gene3D" id="1.20.1250.20">
    <property type="entry name" value="MFS general substrate transporter like domains"/>
    <property type="match status" value="2"/>
</dbReference>
<keyword evidence="4 7" id="KW-0812">Transmembrane</keyword>
<gene>
    <name evidence="8" type="ORF">QRD43_22300</name>
</gene>
<dbReference type="RefSeq" id="WP_285984725.1">
    <property type="nucleotide sequence ID" value="NZ_JASVDS010000011.1"/>
</dbReference>
<dbReference type="PANTHER" id="PTHR43266">
    <property type="entry name" value="MACROLIDE-EFFLUX PROTEIN"/>
    <property type="match status" value="1"/>
</dbReference>
<evidence type="ECO:0000256" key="5">
    <source>
        <dbReference type="ARBA" id="ARBA00022989"/>
    </source>
</evidence>
<dbReference type="SUPFAM" id="SSF103473">
    <property type="entry name" value="MFS general substrate transporter"/>
    <property type="match status" value="1"/>
</dbReference>
<evidence type="ECO:0000256" key="2">
    <source>
        <dbReference type="ARBA" id="ARBA00022448"/>
    </source>
</evidence>
<dbReference type="InterPro" id="IPR036259">
    <property type="entry name" value="MFS_trans_sf"/>
</dbReference>
<accession>A0ABT7LP46</accession>
<feature type="transmembrane region" description="Helical" evidence="7">
    <location>
        <begin position="106"/>
        <end position="126"/>
    </location>
</feature>
<evidence type="ECO:0000313" key="9">
    <source>
        <dbReference type="Proteomes" id="UP001238603"/>
    </source>
</evidence>